<dbReference type="InterPro" id="IPR009056">
    <property type="entry name" value="Cyt_c-like_dom"/>
</dbReference>
<sequence length="888" mass="97511">MMMRRILFVLLAAIFLQNCQQETPPPCTPQETPDSSLVALTDSLSEQMDWPEDLDITAFSGPDVTPSPAALAVKSTGEVFVGVDMQGSLGKDPGKGSIQRLTDCNQDGVMDRHTEFARVDNPRGILAMGDQVFVLHTTFSEETGKASGMDLVVFEDKDQDGVADGPSQPLIEDISNPNYLRSRGTDHATNGIRMGIDGWIYIAVGDFGFHEATGRDGTTLTMLGGGVLRVRPDGTEMEVYTHGLRNIYDVAIDPYMNIFTRGNTNDGGGWNVRFADHIQTGEYGYPILFKHFTEETIPALVDVGGGSGTGALYMDDDRWPAKYNHVPLMADWGRSYLYMHHVTADQGSFTQESEEFIQLPQITDLDVDGSGIMYLSAWDGAGYSGNSTKGFTVRAVPEALDPEPFPNLQEASVSELAEYLQSGSAKARLAAQYELLQRPSGEAETAALRIAENEELPTDVRVAGLFTYSQLTGKEGINNLVQLTGDDEVKEFALRALADRKPYIDAVPIEPFLSALGSPSDRVKIAAIVGLGRLGRAEATDELLKIEVPSSFQAPEAGTEGPHATPNSDIIPPHVAVKALVEIGDTDALLDAVEQEQNELALWALRYIHEPEVPRRLITLYNNSEDAGFKNQLLHNLARIYHKEEPYDGSWWWSTRPDTHGPYYKGIDWESTLLIRDFLVKEWQSRTESEQQLFAGLNSKYRLGIDQFGGTEAEAPKEEAPQVDLEAIKNKEGQVGEASIEDVMLALEQLDGDAQKGKELFIQQGCQACHTLSQEGVQKGPFLGQIGGIMNRQQIAESILKPNASISQGFATVQISTDDNRSYTGFVTRETAEELEIRNIAGQATTIEKANIESRKELEMSMMPGGLANALSYEEFTSLVEFLSQQVK</sequence>
<keyword evidence="3 4" id="KW-0408">Iron</keyword>
<name>A0ABT3PS46_9BACT</name>
<dbReference type="PROSITE" id="PS51007">
    <property type="entry name" value="CYTC"/>
    <property type="match status" value="1"/>
</dbReference>
<dbReference type="InterPro" id="IPR055557">
    <property type="entry name" value="DUF7133"/>
</dbReference>
<evidence type="ECO:0000256" key="2">
    <source>
        <dbReference type="ARBA" id="ARBA00022723"/>
    </source>
</evidence>
<proteinExistence type="predicted"/>
<dbReference type="PANTHER" id="PTHR33546:SF1">
    <property type="entry name" value="LARGE, MULTIFUNCTIONAL SECRETED PROTEIN"/>
    <property type="match status" value="1"/>
</dbReference>
<dbReference type="Pfam" id="PF00034">
    <property type="entry name" value="Cytochrom_C"/>
    <property type="match status" value="1"/>
</dbReference>
<evidence type="ECO:0000256" key="1">
    <source>
        <dbReference type="ARBA" id="ARBA00022617"/>
    </source>
</evidence>
<evidence type="ECO:0000313" key="8">
    <source>
        <dbReference type="Proteomes" id="UP001207918"/>
    </source>
</evidence>
<accession>A0ABT3PS46</accession>
<dbReference type="InterPro" id="IPR016024">
    <property type="entry name" value="ARM-type_fold"/>
</dbReference>
<evidence type="ECO:0000259" key="6">
    <source>
        <dbReference type="PROSITE" id="PS51007"/>
    </source>
</evidence>
<feature type="chain" id="PRO_5047057280" evidence="5">
    <location>
        <begin position="22"/>
        <end position="888"/>
    </location>
</feature>
<dbReference type="Gene3D" id="2.120.10.30">
    <property type="entry name" value="TolB, C-terminal domain"/>
    <property type="match status" value="1"/>
</dbReference>
<dbReference type="InterPro" id="IPR011989">
    <property type="entry name" value="ARM-like"/>
</dbReference>
<dbReference type="SUPFAM" id="SSF46626">
    <property type="entry name" value="Cytochrome c"/>
    <property type="match status" value="1"/>
</dbReference>
<dbReference type="SUPFAM" id="SSF48371">
    <property type="entry name" value="ARM repeat"/>
    <property type="match status" value="1"/>
</dbReference>
<dbReference type="PANTHER" id="PTHR33546">
    <property type="entry name" value="LARGE, MULTIFUNCTIONAL SECRETED PROTEIN-RELATED"/>
    <property type="match status" value="1"/>
</dbReference>
<organism evidence="7 8">
    <name type="scientific">Fodinibius salsisoli</name>
    <dbReference type="NCBI Taxonomy" id="2820877"/>
    <lineage>
        <taxon>Bacteria</taxon>
        <taxon>Pseudomonadati</taxon>
        <taxon>Balneolota</taxon>
        <taxon>Balneolia</taxon>
        <taxon>Balneolales</taxon>
        <taxon>Balneolaceae</taxon>
        <taxon>Fodinibius</taxon>
    </lineage>
</organism>
<keyword evidence="1 4" id="KW-0349">Heme</keyword>
<dbReference type="Gene3D" id="1.10.760.10">
    <property type="entry name" value="Cytochrome c-like domain"/>
    <property type="match status" value="1"/>
</dbReference>
<evidence type="ECO:0000256" key="3">
    <source>
        <dbReference type="ARBA" id="ARBA00023004"/>
    </source>
</evidence>
<dbReference type="Gene3D" id="1.25.10.10">
    <property type="entry name" value="Leucine-rich Repeat Variant"/>
    <property type="match status" value="1"/>
</dbReference>
<protein>
    <submittedName>
        <fullName evidence="7">C-type cytochrome</fullName>
    </submittedName>
</protein>
<gene>
    <name evidence="7" type="ORF">J6I44_17610</name>
</gene>
<evidence type="ECO:0000313" key="7">
    <source>
        <dbReference type="EMBL" id="MCW9708683.1"/>
    </source>
</evidence>
<evidence type="ECO:0000256" key="5">
    <source>
        <dbReference type="SAM" id="SignalP"/>
    </source>
</evidence>
<dbReference type="InterPro" id="IPR011042">
    <property type="entry name" value="6-blade_b-propeller_TolB-like"/>
</dbReference>
<dbReference type="InterPro" id="IPR011041">
    <property type="entry name" value="Quinoprot_gluc/sorb_DH_b-prop"/>
</dbReference>
<keyword evidence="5" id="KW-0732">Signal</keyword>
<feature type="signal peptide" evidence="5">
    <location>
        <begin position="1"/>
        <end position="21"/>
    </location>
</feature>
<reference evidence="7 8" key="1">
    <citation type="submission" date="2021-03" db="EMBL/GenBank/DDBJ databases">
        <title>Aliifodinibius sp. nov., a new bacterium isolated from saline soil.</title>
        <authorList>
            <person name="Galisteo C."/>
            <person name="De La Haba R."/>
            <person name="Sanchez-Porro C."/>
            <person name="Ventosa A."/>
        </authorList>
    </citation>
    <scope>NUCLEOTIDE SEQUENCE [LARGE SCALE GENOMIC DNA]</scope>
    <source>
        <strain evidence="7 8">1BSP15-2V2</strain>
    </source>
</reference>
<dbReference type="Pfam" id="PF23500">
    <property type="entry name" value="DUF7133"/>
    <property type="match status" value="1"/>
</dbReference>
<keyword evidence="2 4" id="KW-0479">Metal-binding</keyword>
<feature type="domain" description="Cytochrome c" evidence="6">
    <location>
        <begin position="752"/>
        <end position="887"/>
    </location>
</feature>
<dbReference type="InterPro" id="IPR013427">
    <property type="entry name" value="Haem-bd_dom_put"/>
</dbReference>
<evidence type="ECO:0000256" key="4">
    <source>
        <dbReference type="PROSITE-ProRule" id="PRU00433"/>
    </source>
</evidence>
<comment type="caution">
    <text evidence="7">The sequence shown here is derived from an EMBL/GenBank/DDBJ whole genome shotgun (WGS) entry which is preliminary data.</text>
</comment>
<dbReference type="NCBIfam" id="TIGR02603">
    <property type="entry name" value="CxxCH_TIGR02603"/>
    <property type="match status" value="1"/>
</dbReference>
<dbReference type="EMBL" id="JAGGJA010000016">
    <property type="protein sequence ID" value="MCW9708683.1"/>
    <property type="molecule type" value="Genomic_DNA"/>
</dbReference>
<dbReference type="SUPFAM" id="SSF50952">
    <property type="entry name" value="Soluble quinoprotein glucose dehydrogenase"/>
    <property type="match status" value="1"/>
</dbReference>
<keyword evidence="8" id="KW-1185">Reference proteome</keyword>
<dbReference type="Proteomes" id="UP001207918">
    <property type="component" value="Unassembled WGS sequence"/>
</dbReference>
<dbReference type="InterPro" id="IPR036909">
    <property type="entry name" value="Cyt_c-like_dom_sf"/>
</dbReference>